<name>A0ABM4CEN4_HYDVU</name>
<evidence type="ECO:0000256" key="1">
    <source>
        <dbReference type="SAM" id="Coils"/>
    </source>
</evidence>
<dbReference type="PANTHER" id="PTHR47080:SF1">
    <property type="entry name" value="CHROMOSOME 16 OPEN READING FRAME 96"/>
    <property type="match status" value="1"/>
</dbReference>
<feature type="region of interest" description="Disordered" evidence="2">
    <location>
        <begin position="725"/>
        <end position="776"/>
    </location>
</feature>
<evidence type="ECO:0000256" key="2">
    <source>
        <dbReference type="SAM" id="MobiDB-lite"/>
    </source>
</evidence>
<keyword evidence="3" id="KW-1185">Reference proteome</keyword>
<protein>
    <submittedName>
        <fullName evidence="4">Uncharacterized protein LOC100206884 isoform X2</fullName>
    </submittedName>
</protein>
<dbReference type="PANTHER" id="PTHR47080">
    <property type="entry name" value="CHROMOSOME 16 OPEN READING FRAME 96"/>
    <property type="match status" value="1"/>
</dbReference>
<sequence>MEIGIESLLDVALGGPEIGPLNMSVLHGLLREVFQKLNLLNETLLISENDSDFSESFNFIKSKFDANKNRPRTPRGSFKLGRSKVSVIVSDYFRNPLGNANLSENNNNTTSLASADVEDRIRYLESQLKGLKAFPSVNELREWARDKKNPDTIVTDLWHFVSLNHRMDGVEEGMGKLSELVDKLIPELKMNFEDLRKIKGQIDDLYNQCSTLSDRVSQVDERIDNGVVKAEEKLQEIYNNENELHKMLNSYAKVSDLESYTPTQVFNDAQEKALALFGEIKEDIASNVSAELHNKVDKGEVEMLSNWVKILRAQMETVPSKDDLLHMDLYVKWPQLEDALTTSYSSRPCSRQGCCKSMNRMAGYEKNSDTGNELVCPEILTMCHKKKFPTASCLQRLQDLGTIVEKQASLMDALQSTRVELQDKASKSDLEKYVLQEDLQHVLSMLTNLRQEVNSIQNWRESVDEEKIPAIRELIAVLEKQASDLLATLEHLNCDRNQKDKQIDNLFTFVERLEQCKLDKNDSCLEQFARKASIQPAVEDFMAEKLPQLNSQSGIFNQNIPPFGNKKYTPSYDNEIELLNKSLSISSVSPNDFINTKLTNHNEELLFDNSYNDKFYKENEENYKDKEESLSDLDDEIDELNLCKESDYTDAKPEGCNVEKKLFDQTISKLESLLKKIALKLKSHKKICEKNLSRVFGSLDNKLDRWELQPLQDYLEERCNSLSQQQEEFQNEIPNSSKLQKKSSWLEGSQNNSSNIHKRTGKSFKDKASSKNHSPNIVCTHPHYGNGFLPQEKEAAVVRKQMNFNCLSCDRPLILQTNNHLQTIRGRPFNAYELDQLKLLQKVLRGDNSKQNRSCGGEYTLNTPMQKLNIRLNTGMSLPSVPKETNQSFIDNEIDIEGVDGRLYRGLLSRRDLSKQHSRSKSETAELRTVSPRISSG</sequence>
<keyword evidence="1" id="KW-0175">Coiled coil</keyword>
<proteinExistence type="predicted"/>
<feature type="compositionally biased region" description="Basic and acidic residues" evidence="2">
    <location>
        <begin position="912"/>
        <end position="926"/>
    </location>
</feature>
<accession>A0ABM4CEN4</accession>
<reference evidence="4" key="1">
    <citation type="submission" date="2025-08" db="UniProtKB">
        <authorList>
            <consortium name="RefSeq"/>
        </authorList>
    </citation>
    <scope>IDENTIFICATION</scope>
</reference>
<dbReference type="GeneID" id="100206884"/>
<dbReference type="Proteomes" id="UP001652625">
    <property type="component" value="Chromosome 08"/>
</dbReference>
<organism evidence="3 4">
    <name type="scientific">Hydra vulgaris</name>
    <name type="common">Hydra</name>
    <name type="synonym">Hydra attenuata</name>
    <dbReference type="NCBI Taxonomy" id="6087"/>
    <lineage>
        <taxon>Eukaryota</taxon>
        <taxon>Metazoa</taxon>
        <taxon>Cnidaria</taxon>
        <taxon>Hydrozoa</taxon>
        <taxon>Hydroidolina</taxon>
        <taxon>Anthoathecata</taxon>
        <taxon>Aplanulata</taxon>
        <taxon>Hydridae</taxon>
        <taxon>Hydra</taxon>
    </lineage>
</organism>
<feature type="compositionally biased region" description="Polar residues" evidence="2">
    <location>
        <begin position="725"/>
        <end position="755"/>
    </location>
</feature>
<feature type="coiled-coil region" evidence="1">
    <location>
        <begin position="616"/>
        <end position="643"/>
    </location>
</feature>
<gene>
    <name evidence="4" type="primary">LOC100206884</name>
</gene>
<evidence type="ECO:0000313" key="4">
    <source>
        <dbReference type="RefSeq" id="XP_065660150.1"/>
    </source>
</evidence>
<dbReference type="RefSeq" id="XP_065660150.1">
    <property type="nucleotide sequence ID" value="XM_065804078.1"/>
</dbReference>
<evidence type="ECO:0000313" key="3">
    <source>
        <dbReference type="Proteomes" id="UP001652625"/>
    </source>
</evidence>
<feature type="region of interest" description="Disordered" evidence="2">
    <location>
        <begin position="912"/>
        <end position="937"/>
    </location>
</feature>